<dbReference type="SUPFAM" id="SSF47370">
    <property type="entry name" value="Bromodomain"/>
    <property type="match status" value="1"/>
</dbReference>
<evidence type="ECO:0000256" key="1">
    <source>
        <dbReference type="ARBA" id="ARBA00023015"/>
    </source>
</evidence>
<dbReference type="InterPro" id="IPR037377">
    <property type="entry name" value="GTE_bromo"/>
</dbReference>
<dbReference type="Pfam" id="PF17035">
    <property type="entry name" value="BET"/>
    <property type="match status" value="1"/>
</dbReference>
<dbReference type="PROSITE" id="PS50014">
    <property type="entry name" value="BROMODOMAIN_2"/>
    <property type="match status" value="1"/>
</dbReference>
<keyword evidence="1" id="KW-0805">Transcription regulation</keyword>
<feature type="compositionally biased region" description="Polar residues" evidence="5">
    <location>
        <begin position="113"/>
        <end position="123"/>
    </location>
</feature>
<feature type="region of interest" description="Disordered" evidence="5">
    <location>
        <begin position="107"/>
        <end position="164"/>
    </location>
</feature>
<dbReference type="PROSITE" id="PS51525">
    <property type="entry name" value="NET"/>
    <property type="match status" value="1"/>
</dbReference>
<dbReference type="SMART" id="SM00297">
    <property type="entry name" value="BROMO"/>
    <property type="match status" value="1"/>
</dbReference>
<feature type="region of interest" description="Disordered" evidence="5">
    <location>
        <begin position="608"/>
        <end position="668"/>
    </location>
</feature>
<dbReference type="Gene3D" id="1.20.1270.220">
    <property type="match status" value="1"/>
</dbReference>
<dbReference type="Pfam" id="PF00439">
    <property type="entry name" value="Bromodomain"/>
    <property type="match status" value="1"/>
</dbReference>
<dbReference type="EMBL" id="BMAC01000010">
    <property type="protein sequence ID" value="GFP79624.1"/>
    <property type="molecule type" value="Genomic_DNA"/>
</dbReference>
<keyword evidence="3" id="KW-0804">Transcription</keyword>
<feature type="compositionally biased region" description="Basic and acidic residues" evidence="5">
    <location>
        <begin position="126"/>
        <end position="135"/>
    </location>
</feature>
<dbReference type="PROSITE" id="PS00633">
    <property type="entry name" value="BROMODOMAIN_1"/>
    <property type="match status" value="1"/>
</dbReference>
<dbReference type="Proteomes" id="UP000653305">
    <property type="component" value="Unassembled WGS sequence"/>
</dbReference>
<keyword evidence="9" id="KW-1185">Reference proteome</keyword>
<sequence>MRESDGPCALVKARRVTWQILTNFKSLLTSQLARVQQRHCNHHHRERRRRRLHRRRESHHHPCAHQGFLPRRCLPAVASPAPAEASTASTSGDDVVPESLETLAAKKTDATVGEQQSPSQTKARNLKNDGPRSSDDVAQNSRGPSPLPVENGLPNGPSNVNNGSAEPLVVSKIDDRVRFKLAKATQKDEIKFFREKLVSELGQVSRLVKQLDQAKQLHLASYNSQVRSSNLSNNYNNNNNSSSSSRVFTRVNSDMMGPTRLARANSDVGSARNEPRPYSRQLSVAVTENSYVEKEKRTPKANQYYRNSEFLLGKDRLPPENVKRSKTSKGRKHGFGFGFNKSCSSLLQRLMKHKNGWVFNNPVDVNVLGLVDYHDIIKHPMDLGTIKTCLSKNRYKSPTEFAEDVRLVFRNAMTYNPKGHEVHVMAEELLQIFEDRWATMESEYNYRKATHQSHFAIPVPLYAPASAHLRTASSMAVDPKVQRPHAGRTPVPKKPKARDENKRDMTYDEKQRLSANLQNLPSEKLDAVVQIIKRRNTELSQNDDEIEVDIDNVDTETLWELDRFVTNYKKSLSKNKRKAELAVQAREAANQTVALANTNTAVADGQIDSGTAFVKKNAPPADEGENQGYNGRSSSSSSSSSDSGSSSSDSDSDSSSANGSDAGHSPGT</sequence>
<dbReference type="InterPro" id="IPR027353">
    <property type="entry name" value="NET_dom"/>
</dbReference>
<feature type="domain" description="Bromo" evidence="6">
    <location>
        <begin position="351"/>
        <end position="423"/>
    </location>
</feature>
<dbReference type="InterPro" id="IPR018359">
    <property type="entry name" value="Bromodomain_CS"/>
</dbReference>
<dbReference type="InterPro" id="IPR036427">
    <property type="entry name" value="Bromodomain-like_sf"/>
</dbReference>
<evidence type="ECO:0000259" key="7">
    <source>
        <dbReference type="PROSITE" id="PS51525"/>
    </source>
</evidence>
<organism evidence="8 9">
    <name type="scientific">Phtheirospermum japonicum</name>
    <dbReference type="NCBI Taxonomy" id="374723"/>
    <lineage>
        <taxon>Eukaryota</taxon>
        <taxon>Viridiplantae</taxon>
        <taxon>Streptophyta</taxon>
        <taxon>Embryophyta</taxon>
        <taxon>Tracheophyta</taxon>
        <taxon>Spermatophyta</taxon>
        <taxon>Magnoliopsida</taxon>
        <taxon>eudicotyledons</taxon>
        <taxon>Gunneridae</taxon>
        <taxon>Pentapetalae</taxon>
        <taxon>asterids</taxon>
        <taxon>lamiids</taxon>
        <taxon>Lamiales</taxon>
        <taxon>Orobanchaceae</taxon>
        <taxon>Orobanchaceae incertae sedis</taxon>
        <taxon>Phtheirospermum</taxon>
    </lineage>
</organism>
<feature type="compositionally biased region" description="Basic and acidic residues" evidence="5">
    <location>
        <begin position="497"/>
        <end position="506"/>
    </location>
</feature>
<feature type="domain" description="NET" evidence="7">
    <location>
        <begin position="495"/>
        <end position="576"/>
    </location>
</feature>
<protein>
    <submittedName>
        <fullName evidence="8">Transcription factor gte4</fullName>
    </submittedName>
</protein>
<evidence type="ECO:0000256" key="2">
    <source>
        <dbReference type="ARBA" id="ARBA00023117"/>
    </source>
</evidence>
<feature type="region of interest" description="Disordered" evidence="5">
    <location>
        <begin position="263"/>
        <end position="282"/>
    </location>
</feature>
<evidence type="ECO:0000256" key="3">
    <source>
        <dbReference type="ARBA" id="ARBA00023163"/>
    </source>
</evidence>
<dbReference type="InterPro" id="IPR001487">
    <property type="entry name" value="Bromodomain"/>
</dbReference>
<dbReference type="PANTHER" id="PTHR45926">
    <property type="entry name" value="OSJNBA0053K19.4 PROTEIN"/>
    <property type="match status" value="1"/>
</dbReference>
<reference evidence="8" key="1">
    <citation type="submission" date="2020-07" db="EMBL/GenBank/DDBJ databases">
        <title>Ethylene signaling mediates host invasion by parasitic plants.</title>
        <authorList>
            <person name="Yoshida S."/>
        </authorList>
    </citation>
    <scope>NUCLEOTIDE SEQUENCE</scope>
    <source>
        <strain evidence="8">Okayama</strain>
    </source>
</reference>
<evidence type="ECO:0000259" key="6">
    <source>
        <dbReference type="PROSITE" id="PS50014"/>
    </source>
</evidence>
<dbReference type="InterPro" id="IPR038336">
    <property type="entry name" value="NET_sf"/>
</dbReference>
<dbReference type="AlphaFoldDB" id="A0A830B500"/>
<evidence type="ECO:0000313" key="9">
    <source>
        <dbReference type="Proteomes" id="UP000653305"/>
    </source>
</evidence>
<dbReference type="CDD" id="cd05506">
    <property type="entry name" value="Bromo_plant1"/>
    <property type="match status" value="1"/>
</dbReference>
<gene>
    <name evidence="8" type="ORF">PHJA_000105900</name>
</gene>
<comment type="caution">
    <text evidence="8">The sequence shown here is derived from an EMBL/GenBank/DDBJ whole genome shotgun (WGS) entry which is preliminary data.</text>
</comment>
<feature type="region of interest" description="Disordered" evidence="5">
    <location>
        <begin position="475"/>
        <end position="506"/>
    </location>
</feature>
<evidence type="ECO:0000256" key="5">
    <source>
        <dbReference type="SAM" id="MobiDB-lite"/>
    </source>
</evidence>
<feature type="region of interest" description="Disordered" evidence="5">
    <location>
        <begin position="39"/>
        <end position="66"/>
    </location>
</feature>
<feature type="compositionally biased region" description="Basic residues" evidence="5">
    <location>
        <begin position="39"/>
        <end position="63"/>
    </location>
</feature>
<dbReference type="Gene3D" id="1.20.920.10">
    <property type="entry name" value="Bromodomain-like"/>
    <property type="match status" value="1"/>
</dbReference>
<evidence type="ECO:0000313" key="8">
    <source>
        <dbReference type="EMBL" id="GFP79624.1"/>
    </source>
</evidence>
<proteinExistence type="predicted"/>
<keyword evidence="2 4" id="KW-0103">Bromodomain</keyword>
<name>A0A830B500_9LAMI</name>
<dbReference type="PRINTS" id="PR00503">
    <property type="entry name" value="BROMODOMAIN"/>
</dbReference>
<accession>A0A830B500</accession>
<evidence type="ECO:0000256" key="4">
    <source>
        <dbReference type="PROSITE-ProRule" id="PRU00035"/>
    </source>
</evidence>
<feature type="compositionally biased region" description="Low complexity" evidence="5">
    <location>
        <begin position="633"/>
        <end position="656"/>
    </location>
</feature>
<dbReference type="OrthoDB" id="21449at2759"/>
<feature type="compositionally biased region" description="Basic residues" evidence="5">
    <location>
        <begin position="482"/>
        <end position="496"/>
    </location>
</feature>